<feature type="transmembrane region" description="Helical" evidence="1">
    <location>
        <begin position="6"/>
        <end position="28"/>
    </location>
</feature>
<comment type="caution">
    <text evidence="3">The sequence shown here is derived from an EMBL/GenBank/DDBJ whole genome shotgun (WGS) entry which is preliminary data.</text>
</comment>
<dbReference type="AlphaFoldDB" id="A0A0L6V5L0"/>
<evidence type="ECO:0000259" key="2">
    <source>
        <dbReference type="PROSITE" id="PS50013"/>
    </source>
</evidence>
<keyword evidence="4" id="KW-1185">Reference proteome</keyword>
<feature type="domain" description="Chromo" evidence="2">
    <location>
        <begin position="129"/>
        <end position="181"/>
    </location>
</feature>
<dbReference type="Pfam" id="PF00385">
    <property type="entry name" value="Chromo"/>
    <property type="match status" value="1"/>
</dbReference>
<dbReference type="VEuPathDB" id="FungiDB:VP01_2512g3"/>
<dbReference type="InterPro" id="IPR000953">
    <property type="entry name" value="Chromo/chromo_shadow_dom"/>
</dbReference>
<name>A0A0L6V5L0_9BASI</name>
<keyword evidence="1" id="KW-1133">Transmembrane helix</keyword>
<organism evidence="3 4">
    <name type="scientific">Puccinia sorghi</name>
    <dbReference type="NCBI Taxonomy" id="27349"/>
    <lineage>
        <taxon>Eukaryota</taxon>
        <taxon>Fungi</taxon>
        <taxon>Dikarya</taxon>
        <taxon>Basidiomycota</taxon>
        <taxon>Pucciniomycotina</taxon>
        <taxon>Pucciniomycetes</taxon>
        <taxon>Pucciniales</taxon>
        <taxon>Pucciniaceae</taxon>
        <taxon>Puccinia</taxon>
    </lineage>
</organism>
<dbReference type="Proteomes" id="UP000037035">
    <property type="component" value="Unassembled WGS sequence"/>
</dbReference>
<dbReference type="STRING" id="27349.A0A0L6V5L0"/>
<evidence type="ECO:0000256" key="1">
    <source>
        <dbReference type="SAM" id="Phobius"/>
    </source>
</evidence>
<dbReference type="SUPFAM" id="SSF54160">
    <property type="entry name" value="Chromo domain-like"/>
    <property type="match status" value="1"/>
</dbReference>
<proteinExistence type="predicted"/>
<gene>
    <name evidence="3" type="ORF">VP01_2512g3</name>
</gene>
<dbReference type="GO" id="GO:0006338">
    <property type="term" value="P:chromatin remodeling"/>
    <property type="evidence" value="ECO:0007669"/>
    <property type="project" value="UniProtKB-ARBA"/>
</dbReference>
<dbReference type="Gene3D" id="2.40.50.40">
    <property type="match status" value="1"/>
</dbReference>
<dbReference type="InterPro" id="IPR023780">
    <property type="entry name" value="Chromo_domain"/>
</dbReference>
<evidence type="ECO:0000313" key="4">
    <source>
        <dbReference type="Proteomes" id="UP000037035"/>
    </source>
</evidence>
<sequence>MAEILYFILSTFHLLFLPQVIFLTSSIFKRNFELTSKQPVNTISNKPTSFNSNLLPSALTNFKTFRKKALSFQIQISYFKERFQLSLPLKWKAIHQVFHVSLLEPAKGLYPGKTHPISEPFNIQDHLEWEVSRILDSRLRKGKLQYLVEWTGYQSEKDQTSWETTNHLGNFSELICDVHST</sequence>
<evidence type="ECO:0000313" key="3">
    <source>
        <dbReference type="EMBL" id="KNZ56038.1"/>
    </source>
</evidence>
<accession>A0A0L6V5L0</accession>
<keyword evidence="1" id="KW-0472">Membrane</keyword>
<keyword evidence="1" id="KW-0812">Transmembrane</keyword>
<reference evidence="3 4" key="1">
    <citation type="submission" date="2015-08" db="EMBL/GenBank/DDBJ databases">
        <title>Next Generation Sequencing and Analysis of the Genome of Puccinia sorghi L Schw, the Causal Agent of Maize Common Rust.</title>
        <authorList>
            <person name="Rochi L."/>
            <person name="Burguener G."/>
            <person name="Darino M."/>
            <person name="Turjanski A."/>
            <person name="Kreff E."/>
            <person name="Dieguez M.J."/>
            <person name="Sacco F."/>
        </authorList>
    </citation>
    <scope>NUCLEOTIDE SEQUENCE [LARGE SCALE GENOMIC DNA]</scope>
    <source>
        <strain evidence="3 4">RO10H11247</strain>
    </source>
</reference>
<dbReference type="InterPro" id="IPR016197">
    <property type="entry name" value="Chromo-like_dom_sf"/>
</dbReference>
<protein>
    <recommendedName>
        <fullName evidence="2">Chromo domain-containing protein</fullName>
    </recommendedName>
</protein>
<dbReference type="CDD" id="cd00024">
    <property type="entry name" value="CD_CSD"/>
    <property type="match status" value="1"/>
</dbReference>
<dbReference type="OrthoDB" id="3341476at2759"/>
<dbReference type="EMBL" id="LAVV01007406">
    <property type="protein sequence ID" value="KNZ56038.1"/>
    <property type="molecule type" value="Genomic_DNA"/>
</dbReference>
<dbReference type="PROSITE" id="PS50013">
    <property type="entry name" value="CHROMO_2"/>
    <property type="match status" value="1"/>
</dbReference>